<accession>A0ABM8W0Y5</accession>
<name>A0ABM8W0Y5_GIGMA</name>
<protein>
    <submittedName>
        <fullName evidence="1">10658_t:CDS:1</fullName>
    </submittedName>
</protein>
<evidence type="ECO:0000313" key="2">
    <source>
        <dbReference type="Proteomes" id="UP000789901"/>
    </source>
</evidence>
<dbReference type="InterPro" id="IPR013761">
    <property type="entry name" value="SAM/pointed_sf"/>
</dbReference>
<dbReference type="Gene3D" id="1.10.150.50">
    <property type="entry name" value="Transcription Factor, Ets-1"/>
    <property type="match status" value="1"/>
</dbReference>
<keyword evidence="2" id="KW-1185">Reference proteome</keyword>
<evidence type="ECO:0000313" key="1">
    <source>
        <dbReference type="EMBL" id="CAG8496730.1"/>
    </source>
</evidence>
<organism evidence="1 2">
    <name type="scientific">Gigaspora margarita</name>
    <dbReference type="NCBI Taxonomy" id="4874"/>
    <lineage>
        <taxon>Eukaryota</taxon>
        <taxon>Fungi</taxon>
        <taxon>Fungi incertae sedis</taxon>
        <taxon>Mucoromycota</taxon>
        <taxon>Glomeromycotina</taxon>
        <taxon>Glomeromycetes</taxon>
        <taxon>Diversisporales</taxon>
        <taxon>Gigasporaceae</taxon>
        <taxon>Gigaspora</taxon>
    </lineage>
</organism>
<dbReference type="Proteomes" id="UP000789901">
    <property type="component" value="Unassembled WGS sequence"/>
</dbReference>
<sequence>MGYYSEYTDEYETYWVEFMALFNNRRKKEGCSPTQLYNILSIEIGFSASTLATGVIKFLQENKDKLDLDDNNINIIKKNKVAGPAFLSLTLKTLIQKDGLFVLSYGPAKVISDLVNKIKGEGQVVITTPKKRKWMVNSAITREERPIIYFVNPTEQNVPLLELINRGKFVALHRPQASGKSIQVLQLQDQLNSKGFVCIYLSLEQVNINSIDKFWQTLSSHLHINVLEKIGFDSINSANDFNMMFKKR</sequence>
<comment type="caution">
    <text evidence="1">The sequence shown here is derived from an EMBL/GenBank/DDBJ whole genome shotgun (WGS) entry which is preliminary data.</text>
</comment>
<proteinExistence type="predicted"/>
<dbReference type="EMBL" id="CAJVQB010000582">
    <property type="protein sequence ID" value="CAG8496730.1"/>
    <property type="molecule type" value="Genomic_DNA"/>
</dbReference>
<gene>
    <name evidence="1" type="ORF">GMARGA_LOCUS1995</name>
</gene>
<reference evidence="1 2" key="1">
    <citation type="submission" date="2021-06" db="EMBL/GenBank/DDBJ databases">
        <authorList>
            <person name="Kallberg Y."/>
            <person name="Tangrot J."/>
            <person name="Rosling A."/>
        </authorList>
    </citation>
    <scope>NUCLEOTIDE SEQUENCE [LARGE SCALE GENOMIC DNA]</scope>
    <source>
        <strain evidence="1 2">120-4 pot B 10/14</strain>
    </source>
</reference>